<gene>
    <name evidence="1" type="ORF">L1987_28490</name>
</gene>
<dbReference type="EMBL" id="CM042027">
    <property type="protein sequence ID" value="KAI3800400.1"/>
    <property type="molecule type" value="Genomic_DNA"/>
</dbReference>
<accession>A0ACB9HXD0</accession>
<sequence length="116" mass="13719">MREFCSRLQKFGYDSAICKSKWKHSIDFPSGEHTFLDVIDSSSHKKDPVRVIIELEFRGQFKMKKESKEYNSLVCKLPDIFVGKCDRLQNIIKILSTAVKEYMREKKMNLGPWRKQ</sequence>
<dbReference type="Proteomes" id="UP001056120">
    <property type="component" value="Linkage Group LG10"/>
</dbReference>
<organism evidence="1 2">
    <name type="scientific">Smallanthus sonchifolius</name>
    <dbReference type="NCBI Taxonomy" id="185202"/>
    <lineage>
        <taxon>Eukaryota</taxon>
        <taxon>Viridiplantae</taxon>
        <taxon>Streptophyta</taxon>
        <taxon>Embryophyta</taxon>
        <taxon>Tracheophyta</taxon>
        <taxon>Spermatophyta</taxon>
        <taxon>Magnoliopsida</taxon>
        <taxon>eudicotyledons</taxon>
        <taxon>Gunneridae</taxon>
        <taxon>Pentapetalae</taxon>
        <taxon>asterids</taxon>
        <taxon>campanulids</taxon>
        <taxon>Asterales</taxon>
        <taxon>Asteraceae</taxon>
        <taxon>Asteroideae</taxon>
        <taxon>Heliantheae alliance</taxon>
        <taxon>Millerieae</taxon>
        <taxon>Smallanthus</taxon>
    </lineage>
</organism>
<reference evidence="2" key="1">
    <citation type="journal article" date="2022" name="Mol. Ecol. Resour.">
        <title>The genomes of chicory, endive, great burdock and yacon provide insights into Asteraceae palaeo-polyploidization history and plant inulin production.</title>
        <authorList>
            <person name="Fan W."/>
            <person name="Wang S."/>
            <person name="Wang H."/>
            <person name="Wang A."/>
            <person name="Jiang F."/>
            <person name="Liu H."/>
            <person name="Zhao H."/>
            <person name="Xu D."/>
            <person name="Zhang Y."/>
        </authorList>
    </citation>
    <scope>NUCLEOTIDE SEQUENCE [LARGE SCALE GENOMIC DNA]</scope>
    <source>
        <strain evidence="2">cv. Yunnan</strain>
    </source>
</reference>
<evidence type="ECO:0000313" key="2">
    <source>
        <dbReference type="Proteomes" id="UP001056120"/>
    </source>
</evidence>
<comment type="caution">
    <text evidence="1">The sequence shown here is derived from an EMBL/GenBank/DDBJ whole genome shotgun (WGS) entry which is preliminary data.</text>
</comment>
<evidence type="ECO:0000313" key="1">
    <source>
        <dbReference type="EMBL" id="KAI3800400.1"/>
    </source>
</evidence>
<proteinExistence type="predicted"/>
<reference evidence="1 2" key="2">
    <citation type="journal article" date="2022" name="Mol. Ecol. Resour.">
        <title>The genomes of chicory, endive, great burdock and yacon provide insights into Asteraceae paleo-polyploidization history and plant inulin production.</title>
        <authorList>
            <person name="Fan W."/>
            <person name="Wang S."/>
            <person name="Wang H."/>
            <person name="Wang A."/>
            <person name="Jiang F."/>
            <person name="Liu H."/>
            <person name="Zhao H."/>
            <person name="Xu D."/>
            <person name="Zhang Y."/>
        </authorList>
    </citation>
    <scope>NUCLEOTIDE SEQUENCE [LARGE SCALE GENOMIC DNA]</scope>
    <source>
        <strain evidence="2">cv. Yunnan</strain>
        <tissue evidence="1">Leaves</tissue>
    </source>
</reference>
<protein>
    <submittedName>
        <fullName evidence="1">Uncharacterized protein</fullName>
    </submittedName>
</protein>
<name>A0ACB9HXD0_9ASTR</name>
<keyword evidence="2" id="KW-1185">Reference proteome</keyword>